<dbReference type="RefSeq" id="WP_139208834.1">
    <property type="nucleotide sequence ID" value="NZ_FNRF01000002.1"/>
</dbReference>
<reference evidence="1" key="1">
    <citation type="submission" date="2016-10" db="EMBL/GenBank/DDBJ databases">
        <authorList>
            <person name="de Groot N.N."/>
        </authorList>
    </citation>
    <scope>NUCLEOTIDE SEQUENCE [LARGE SCALE GENOMIC DNA]</scope>
    <source>
        <strain evidence="1">D31d</strain>
    </source>
</reference>
<dbReference type="OrthoDB" id="1069598at2"/>
<dbReference type="AlphaFoldDB" id="A0A1H4A3T9"/>
<evidence type="ECO:0000313" key="1">
    <source>
        <dbReference type="EMBL" id="SEA30154.1"/>
    </source>
</evidence>
<protein>
    <submittedName>
        <fullName evidence="1">Uncharacterized protein</fullName>
    </submittedName>
</protein>
<dbReference type="Proteomes" id="UP000182257">
    <property type="component" value="Unassembled WGS sequence"/>
</dbReference>
<name>A0A1H4A3T9_XYLRU</name>
<proteinExistence type="predicted"/>
<sequence length="160" mass="17615">MKKIILTMTIAFAAVVNVCGQSELIGRVYHCDNMFAAGIKEVKAQADKNEMSNIQAITSAITAKRTVKFIDGKTAHVTTVLKFDEDKAKANGASWFYRKMAKMKFKTGQSSGNTSYTIKGNKLTIISVKSQKPINYELSQDGQTLTEISSSPQAILKRIK</sequence>
<gene>
    <name evidence="1" type="ORF">SAMN05216462_1027</name>
</gene>
<dbReference type="EMBL" id="FNRF01000002">
    <property type="protein sequence ID" value="SEA30154.1"/>
    <property type="molecule type" value="Genomic_DNA"/>
</dbReference>
<accession>A0A1H4A3T9</accession>
<organism evidence="1">
    <name type="scientific">Xylanibacter ruminicola</name>
    <name type="common">Prevotella ruminicola</name>
    <dbReference type="NCBI Taxonomy" id="839"/>
    <lineage>
        <taxon>Bacteria</taxon>
        <taxon>Pseudomonadati</taxon>
        <taxon>Bacteroidota</taxon>
        <taxon>Bacteroidia</taxon>
        <taxon>Bacteroidales</taxon>
        <taxon>Prevotellaceae</taxon>
        <taxon>Xylanibacter</taxon>
    </lineage>
</organism>